<evidence type="ECO:0000256" key="1">
    <source>
        <dbReference type="ARBA" id="ARBA00006539"/>
    </source>
</evidence>
<organism evidence="2 3">
    <name type="scientific">Thermoanaerobacter kivui</name>
    <name type="common">Acetogenium kivui</name>
    <dbReference type="NCBI Taxonomy" id="2325"/>
    <lineage>
        <taxon>Bacteria</taxon>
        <taxon>Bacillati</taxon>
        <taxon>Bacillota</taxon>
        <taxon>Clostridia</taxon>
        <taxon>Thermoanaerobacterales</taxon>
        <taxon>Thermoanaerobacteraceae</taxon>
        <taxon>Thermoanaerobacter</taxon>
    </lineage>
</organism>
<dbReference type="STRING" id="2325.TKV_c06320"/>
<accession>A0A097APS6</accession>
<dbReference type="AlphaFoldDB" id="A0A097APS6"/>
<dbReference type="Proteomes" id="UP000029669">
    <property type="component" value="Chromosome"/>
</dbReference>
<dbReference type="Pfam" id="PF06782">
    <property type="entry name" value="UPF0236"/>
    <property type="match status" value="1"/>
</dbReference>
<dbReference type="KEGG" id="tki:TKV_c06320"/>
<comment type="similarity">
    <text evidence="1">Belongs to the UPF0236 family.</text>
</comment>
<keyword evidence="3" id="KW-1185">Reference proteome</keyword>
<evidence type="ECO:0000313" key="3">
    <source>
        <dbReference type="Proteomes" id="UP000029669"/>
    </source>
</evidence>
<evidence type="ECO:0000313" key="2">
    <source>
        <dbReference type="EMBL" id="AIS51818.1"/>
    </source>
</evidence>
<proteinExistence type="inferred from homology"/>
<dbReference type="InterPro" id="IPR009620">
    <property type="entry name" value="UPF0236"/>
</dbReference>
<sequence>MLYIEADEDYVSLQDGSKEMPRLVYIHEGKETKNGRNELKNVYYKAYVGGKPEDIWIDVANYINDNYKEEKIKKVYIAGDGAKWIKEGLEWIPKSRFVLDRYHLKATSREPRYRDRI</sequence>
<name>A0A097APS6_THEKI</name>
<gene>
    <name evidence="2" type="ORF">TKV_c06320</name>
</gene>
<protein>
    <recommendedName>
        <fullName evidence="4">ISLre2 family transposase</fullName>
    </recommendedName>
</protein>
<evidence type="ECO:0008006" key="4">
    <source>
        <dbReference type="Google" id="ProtNLM"/>
    </source>
</evidence>
<dbReference type="eggNOG" id="COG3464">
    <property type="taxonomic scope" value="Bacteria"/>
</dbReference>
<reference evidence="3" key="1">
    <citation type="journal article" date="2015" name="Genome Announc.">
        <title>Whole-Genome Sequences of 80 Environmental and Clinical Isolates of Burkholderia pseudomallei.</title>
        <authorList>
            <person name="Johnson S.L."/>
            <person name="Baker A.L."/>
            <person name="Chain P.S."/>
            <person name="Currie B.J."/>
            <person name="Daligault H.E."/>
            <person name="Davenport K.W."/>
            <person name="Davis C.B."/>
            <person name="Inglis T.J."/>
            <person name="Kaestli M."/>
            <person name="Koren S."/>
            <person name="Mayo M."/>
            <person name="Merritt A.J."/>
            <person name="Price E.P."/>
            <person name="Sarovich D.S."/>
            <person name="Warner J."/>
            <person name="Rosovitz M.J."/>
        </authorList>
    </citation>
    <scope>NUCLEOTIDE SEQUENCE [LARGE SCALE GENOMIC DNA]</scope>
    <source>
        <strain evidence="3">DSM 2030</strain>
    </source>
</reference>
<dbReference type="HOGENOM" id="CLU_2083757_0_0_9"/>
<dbReference type="EMBL" id="CP009170">
    <property type="protein sequence ID" value="AIS51818.1"/>
    <property type="molecule type" value="Genomic_DNA"/>
</dbReference>